<feature type="transmembrane region" description="Helical" evidence="1">
    <location>
        <begin position="61"/>
        <end position="82"/>
    </location>
</feature>
<comment type="caution">
    <text evidence="2">The sequence shown here is derived from an EMBL/GenBank/DDBJ whole genome shotgun (WGS) entry which is preliminary data.</text>
</comment>
<dbReference type="RefSeq" id="WP_359355761.1">
    <property type="nucleotide sequence ID" value="NZ_JBEYXV010000020.1"/>
</dbReference>
<accession>A0ABV3BWK4</accession>
<evidence type="ECO:0000313" key="3">
    <source>
        <dbReference type="Proteomes" id="UP001551176"/>
    </source>
</evidence>
<name>A0ABV3BWK4_9ACTN</name>
<organism evidence="2 3">
    <name type="scientific">Streptomyces atriruber</name>
    <dbReference type="NCBI Taxonomy" id="545121"/>
    <lineage>
        <taxon>Bacteria</taxon>
        <taxon>Bacillati</taxon>
        <taxon>Actinomycetota</taxon>
        <taxon>Actinomycetes</taxon>
        <taxon>Kitasatosporales</taxon>
        <taxon>Streptomycetaceae</taxon>
        <taxon>Streptomyces</taxon>
    </lineage>
</organism>
<keyword evidence="1" id="KW-0472">Membrane</keyword>
<dbReference type="EMBL" id="JBEYXV010000020">
    <property type="protein sequence ID" value="MEU6825396.1"/>
    <property type="molecule type" value="Genomic_DNA"/>
</dbReference>
<dbReference type="Proteomes" id="UP001551176">
    <property type="component" value="Unassembled WGS sequence"/>
</dbReference>
<dbReference type="NCBIfam" id="NF038083">
    <property type="entry name" value="CU044_5270_fam"/>
    <property type="match status" value="1"/>
</dbReference>
<keyword evidence="3" id="KW-1185">Reference proteome</keyword>
<dbReference type="InterPro" id="IPR047789">
    <property type="entry name" value="CU044_5270-like"/>
</dbReference>
<keyword evidence="1" id="KW-0812">Transmembrane</keyword>
<sequence>MNPTERQELAELLPSPGTPVLSSDRMTLMEAHLMQEITREAPTSGPVDVGRVAPRRLRRAAVLLAVPVAAAAVLTTVLTVGGDGSARPATDSEAVALLDRIATVTAAKHTPAIRDDQYVYTLIQGTDDLTDKGLDTFRRADWHAVDGRRDGLARTTVLSGPSGKGTTDMRIQADPNATTHRELEALPTDPGALYDKVWSATEGQGPTHEEAALEMIGGMLEGATLLPDVGATLYRAAARIPGITVVDDAKDASGRSGVGLAFGDGEDRRVWVFEAKHLAYLGSDDVALLDVGVVDRVGQKPAG</sequence>
<proteinExistence type="predicted"/>
<keyword evidence="1" id="KW-1133">Transmembrane helix</keyword>
<protein>
    <submittedName>
        <fullName evidence="2">CU044_5270 family protein</fullName>
    </submittedName>
</protein>
<evidence type="ECO:0000256" key="1">
    <source>
        <dbReference type="SAM" id="Phobius"/>
    </source>
</evidence>
<reference evidence="2 3" key="1">
    <citation type="submission" date="2024-06" db="EMBL/GenBank/DDBJ databases">
        <title>The Natural Products Discovery Center: Release of the First 8490 Sequenced Strains for Exploring Actinobacteria Biosynthetic Diversity.</title>
        <authorList>
            <person name="Kalkreuter E."/>
            <person name="Kautsar S.A."/>
            <person name="Yang D."/>
            <person name="Bader C.D."/>
            <person name="Teijaro C.N."/>
            <person name="Fluegel L."/>
            <person name="Davis C.M."/>
            <person name="Simpson J.R."/>
            <person name="Lauterbach L."/>
            <person name="Steele A.D."/>
            <person name="Gui C."/>
            <person name="Meng S."/>
            <person name="Li G."/>
            <person name="Viehrig K."/>
            <person name="Ye F."/>
            <person name="Su P."/>
            <person name="Kiefer A.F."/>
            <person name="Nichols A."/>
            <person name="Cepeda A.J."/>
            <person name="Yan W."/>
            <person name="Fan B."/>
            <person name="Jiang Y."/>
            <person name="Adhikari A."/>
            <person name="Zheng C.-J."/>
            <person name="Schuster L."/>
            <person name="Cowan T.M."/>
            <person name="Smanski M.J."/>
            <person name="Chevrette M.G."/>
            <person name="De Carvalho L.P.S."/>
            <person name="Shen B."/>
        </authorList>
    </citation>
    <scope>NUCLEOTIDE SEQUENCE [LARGE SCALE GENOMIC DNA]</scope>
    <source>
        <strain evidence="2 3">NPDC046838</strain>
    </source>
</reference>
<gene>
    <name evidence="2" type="ORF">ABZ921_32650</name>
</gene>
<evidence type="ECO:0000313" key="2">
    <source>
        <dbReference type="EMBL" id="MEU6825396.1"/>
    </source>
</evidence>